<dbReference type="EMBL" id="CM023471">
    <property type="protein sequence ID" value="KAH7967534.1"/>
    <property type="molecule type" value="Genomic_DNA"/>
</dbReference>
<dbReference type="Proteomes" id="UP000821865">
    <property type="component" value="Chromosome 2"/>
</dbReference>
<comment type="caution">
    <text evidence="1">The sequence shown here is derived from an EMBL/GenBank/DDBJ whole genome shotgun (WGS) entry which is preliminary data.</text>
</comment>
<protein>
    <submittedName>
        <fullName evidence="1">Uncharacterized protein</fullName>
    </submittedName>
</protein>
<evidence type="ECO:0000313" key="2">
    <source>
        <dbReference type="Proteomes" id="UP000821865"/>
    </source>
</evidence>
<sequence length="596" mass="63895">MEQSTAPPTHETSDEASASLPSHSADSRGKTPSTDGRESPSLSSAIDKPPATSQAPPAPQQQSSSLVPQSPILSPGTYVQLTPQPPRLGFEDNYGQCSSYQNLSLPSLTGTVTTAAEHHTPPQYQRLLISPEALPPPHSAIEASLTQPLHPALIPAPLTTAPAFTSMTGLQLEPGLLIFPLGHPASVVGSGVSDLSPSISPLTLGVNAPFGPPLPTLFNLIPFMPPPDPMVRPPLPIIDPPNAPGPIMLTQPHLTLEQTEEQTGLMDMDISTTPLDTPKDAPSTPQHAPMDDSATSQRPRNDGLTTSLRALRQASSVEQPELLEQMEEQTDIMDMVISTTPLDTPKDKPSTPQHAPKEASATPERPREGDFTTSPKQDPSALPYSPTDEPTTSPYSPTKEPMKSPLYSPTYDPLSPSSVDFSYSPPSSPPDFAALEASEISAQQTSTVQGKPSTYDSILPSPRKGASGKSHSTSKLSDASASAVPPSGAKSTRHSMGEKQLHIIAEPPSSEVAVQDIEKKALILRAEQEVKFAIRKYVSSREISTEEYKHILKHAIKKICSSKRTGINPRIIGQFIERYVESMKRRRGKPSTKHQD</sequence>
<name>A0ACB8DHA8_DERSI</name>
<organism evidence="1 2">
    <name type="scientific">Dermacentor silvarum</name>
    <name type="common">Tick</name>
    <dbReference type="NCBI Taxonomy" id="543639"/>
    <lineage>
        <taxon>Eukaryota</taxon>
        <taxon>Metazoa</taxon>
        <taxon>Ecdysozoa</taxon>
        <taxon>Arthropoda</taxon>
        <taxon>Chelicerata</taxon>
        <taxon>Arachnida</taxon>
        <taxon>Acari</taxon>
        <taxon>Parasitiformes</taxon>
        <taxon>Ixodida</taxon>
        <taxon>Ixodoidea</taxon>
        <taxon>Ixodidae</taxon>
        <taxon>Rhipicephalinae</taxon>
        <taxon>Dermacentor</taxon>
    </lineage>
</organism>
<keyword evidence="2" id="KW-1185">Reference proteome</keyword>
<proteinExistence type="predicted"/>
<gene>
    <name evidence="1" type="ORF">HPB49_025440</name>
</gene>
<reference evidence="1" key="1">
    <citation type="submission" date="2020-05" db="EMBL/GenBank/DDBJ databases">
        <title>Large-scale comparative analyses of tick genomes elucidate their genetic diversity and vector capacities.</title>
        <authorList>
            <person name="Jia N."/>
            <person name="Wang J."/>
            <person name="Shi W."/>
            <person name="Du L."/>
            <person name="Sun Y."/>
            <person name="Zhan W."/>
            <person name="Jiang J."/>
            <person name="Wang Q."/>
            <person name="Zhang B."/>
            <person name="Ji P."/>
            <person name="Sakyi L.B."/>
            <person name="Cui X."/>
            <person name="Yuan T."/>
            <person name="Jiang B."/>
            <person name="Yang W."/>
            <person name="Lam T.T.-Y."/>
            <person name="Chang Q."/>
            <person name="Ding S."/>
            <person name="Wang X."/>
            <person name="Zhu J."/>
            <person name="Ruan X."/>
            <person name="Zhao L."/>
            <person name="Wei J."/>
            <person name="Que T."/>
            <person name="Du C."/>
            <person name="Cheng J."/>
            <person name="Dai P."/>
            <person name="Han X."/>
            <person name="Huang E."/>
            <person name="Gao Y."/>
            <person name="Liu J."/>
            <person name="Shao H."/>
            <person name="Ye R."/>
            <person name="Li L."/>
            <person name="Wei W."/>
            <person name="Wang X."/>
            <person name="Wang C."/>
            <person name="Yang T."/>
            <person name="Huo Q."/>
            <person name="Li W."/>
            <person name="Guo W."/>
            <person name="Chen H."/>
            <person name="Zhou L."/>
            <person name="Ni X."/>
            <person name="Tian J."/>
            <person name="Zhou Y."/>
            <person name="Sheng Y."/>
            <person name="Liu T."/>
            <person name="Pan Y."/>
            <person name="Xia L."/>
            <person name="Li J."/>
            <person name="Zhao F."/>
            <person name="Cao W."/>
        </authorList>
    </citation>
    <scope>NUCLEOTIDE SEQUENCE</scope>
    <source>
        <strain evidence="1">Dsil-2018</strain>
    </source>
</reference>
<evidence type="ECO:0000313" key="1">
    <source>
        <dbReference type="EMBL" id="KAH7967534.1"/>
    </source>
</evidence>
<accession>A0ACB8DHA8</accession>